<dbReference type="RefSeq" id="WP_338887885.1">
    <property type="nucleotide sequence ID" value="NZ_CP147846.1"/>
</dbReference>
<dbReference type="EMBL" id="CP147846">
    <property type="protein sequence ID" value="WXG67978.1"/>
    <property type="molecule type" value="Genomic_DNA"/>
</dbReference>
<evidence type="ECO:0000313" key="6">
    <source>
        <dbReference type="EMBL" id="WXG67978.1"/>
    </source>
</evidence>
<dbReference type="Pfam" id="PF14011">
    <property type="entry name" value="ESX-1_EspG"/>
    <property type="match status" value="1"/>
</dbReference>
<keyword evidence="4" id="KW-0143">Chaperone</keyword>
<keyword evidence="3" id="KW-0963">Cytoplasm</keyword>
<keyword evidence="7" id="KW-1185">Reference proteome</keyword>
<dbReference type="InterPro" id="IPR025734">
    <property type="entry name" value="EspG"/>
</dbReference>
<evidence type="ECO:0000256" key="3">
    <source>
        <dbReference type="ARBA" id="ARBA00022490"/>
    </source>
</evidence>
<name>A0ABZ2PJC2_9NOCA</name>
<dbReference type="Proteomes" id="UP001432000">
    <property type="component" value="Chromosome"/>
</dbReference>
<evidence type="ECO:0000256" key="1">
    <source>
        <dbReference type="ARBA" id="ARBA00004496"/>
    </source>
</evidence>
<accession>A0ABZ2PJC2</accession>
<gene>
    <name evidence="6" type="ORF">WDS16_22620</name>
</gene>
<evidence type="ECO:0000256" key="4">
    <source>
        <dbReference type="ARBA" id="ARBA00023186"/>
    </source>
</evidence>
<comment type="similarity">
    <text evidence="2">Belongs to the EspG family.</text>
</comment>
<protein>
    <submittedName>
        <fullName evidence="6">ESX secretion-associated protein EspG</fullName>
    </submittedName>
</protein>
<sequence length="254" mass="27896">MNDRRWTFEGLPFRMLMEQAGRDRLPFPLQFRPDADSAADYHRQRQEASNTVAPFMDADLRAAVHTVVEPRVRVELVGHVRVGQSAHQKLRAHAAIGFDAAAVLTQRPGIDDRSGEDVTVQLMEPFRSVGAVLAVLPEVGSGTSPRIDVDRPARPTDNDSSSPLLSSTPRTTDDVRYERLFSRAPSSAGEILVCAGPAPDSRLTEGTTGVQWVDFDDDGRYMIRHSSHISVIPVSTAELASEIRNLVEMATLPS</sequence>
<reference evidence="6 7" key="1">
    <citation type="submission" date="2024-03" db="EMBL/GenBank/DDBJ databases">
        <title>Natural products discovery in diverse microorganisms through a two-stage MS feature dereplication strategy.</title>
        <authorList>
            <person name="Zhang R."/>
        </authorList>
    </citation>
    <scope>NUCLEOTIDE SEQUENCE [LARGE SCALE GENOMIC DNA]</scope>
    <source>
        <strain evidence="6 7">18930</strain>
    </source>
</reference>
<feature type="region of interest" description="Disordered" evidence="5">
    <location>
        <begin position="143"/>
        <end position="170"/>
    </location>
</feature>
<evidence type="ECO:0000313" key="7">
    <source>
        <dbReference type="Proteomes" id="UP001432000"/>
    </source>
</evidence>
<feature type="compositionally biased region" description="Low complexity" evidence="5">
    <location>
        <begin position="158"/>
        <end position="170"/>
    </location>
</feature>
<evidence type="ECO:0000256" key="2">
    <source>
        <dbReference type="ARBA" id="ARBA00006411"/>
    </source>
</evidence>
<organism evidence="6 7">
    <name type="scientific">Rhodococcus sovatensis</name>
    <dbReference type="NCBI Taxonomy" id="1805840"/>
    <lineage>
        <taxon>Bacteria</taxon>
        <taxon>Bacillati</taxon>
        <taxon>Actinomycetota</taxon>
        <taxon>Actinomycetes</taxon>
        <taxon>Mycobacteriales</taxon>
        <taxon>Nocardiaceae</taxon>
        <taxon>Rhodococcus</taxon>
    </lineage>
</organism>
<proteinExistence type="inferred from homology"/>
<feature type="compositionally biased region" description="Basic and acidic residues" evidence="5">
    <location>
        <begin position="147"/>
        <end position="157"/>
    </location>
</feature>
<evidence type="ECO:0000256" key="5">
    <source>
        <dbReference type="SAM" id="MobiDB-lite"/>
    </source>
</evidence>
<comment type="subcellular location">
    <subcellularLocation>
        <location evidence="1">Cytoplasm</location>
    </subcellularLocation>
</comment>